<sequence>MSKVLLINGSPNQHGCTDTALQEVSMSLNKNGIESEIYWIGKKPISGCIACAKCFETGHCVFTNDGLNDILARLPEFDGIIVGSPVYYSGPAGNLCSFLDRLFFAGMAQNLMHGKLAASVVSCRRGGASATFERLNQYFLMSNMIVIGSQYWNQVHGFTPDDVRKDKEGLQTMRTLGQNMAWILQSIEAGKKAGIHKPVYEEPEMTNFID</sequence>
<dbReference type="InterPro" id="IPR005025">
    <property type="entry name" value="FMN_Rdtase-like_dom"/>
</dbReference>
<dbReference type="RefSeq" id="WP_127008237.1">
    <property type="nucleotide sequence ID" value="NZ_DAWCUT010000002.1"/>
</dbReference>
<keyword evidence="1" id="KW-0285">Flavoprotein</keyword>
<dbReference type="GO" id="GO:0016491">
    <property type="term" value="F:oxidoreductase activity"/>
    <property type="evidence" value="ECO:0007669"/>
    <property type="project" value="InterPro"/>
</dbReference>
<name>A0A833FJW2_9FIRM</name>
<protein>
    <submittedName>
        <fullName evidence="4">Flavodoxin family protein</fullName>
    </submittedName>
</protein>
<dbReference type="Pfam" id="PF03358">
    <property type="entry name" value="FMN_red"/>
    <property type="match status" value="1"/>
</dbReference>
<dbReference type="AlphaFoldDB" id="A0A833FJW2"/>
<accession>A0A833FJW2</accession>
<reference evidence="4 5" key="1">
    <citation type="submission" date="2019-09" db="EMBL/GenBank/DDBJ databases">
        <title>Draft genome sequence of 3 type strains from the CCUG.</title>
        <authorList>
            <person name="Pineiro-Iglesias B."/>
            <person name="Tunovic T."/>
            <person name="Unosson C."/>
            <person name="Inganas E."/>
            <person name="Ohlen M."/>
            <person name="Cardew S."/>
            <person name="Jensie-Markopoulos S."/>
            <person name="Salva-Serra F."/>
            <person name="Jaen-Luchoro D."/>
            <person name="Karlsson R."/>
            <person name="Svensson-Stadler L."/>
            <person name="Chun J."/>
            <person name="Moore E."/>
        </authorList>
    </citation>
    <scope>NUCLEOTIDE SEQUENCE [LARGE SCALE GENOMIC DNA]</scope>
    <source>
        <strain evidence="4 5">CCUG 65427</strain>
    </source>
</reference>
<dbReference type="Proteomes" id="UP000434554">
    <property type="component" value="Unassembled WGS sequence"/>
</dbReference>
<dbReference type="InterPro" id="IPR029039">
    <property type="entry name" value="Flavoprotein-like_sf"/>
</dbReference>
<evidence type="ECO:0000259" key="3">
    <source>
        <dbReference type="Pfam" id="PF03358"/>
    </source>
</evidence>
<comment type="caution">
    <text evidence="4">The sequence shown here is derived from an EMBL/GenBank/DDBJ whole genome shotgun (WGS) entry which is preliminary data.</text>
</comment>
<evidence type="ECO:0000313" key="4">
    <source>
        <dbReference type="EMBL" id="KAB1479199.1"/>
    </source>
</evidence>
<feature type="domain" description="NADPH-dependent FMN reductase-like" evidence="3">
    <location>
        <begin position="3"/>
        <end position="153"/>
    </location>
</feature>
<gene>
    <name evidence="4" type="ORF">F8R14_03320</name>
</gene>
<dbReference type="Gene3D" id="3.40.50.360">
    <property type="match status" value="1"/>
</dbReference>
<dbReference type="PANTHER" id="PTHR43278">
    <property type="entry name" value="NAD(P)H-DEPENDENT FMN-CONTAINING OXIDOREDUCTASE YWQN-RELATED"/>
    <property type="match status" value="1"/>
</dbReference>
<evidence type="ECO:0000313" key="5">
    <source>
        <dbReference type="Proteomes" id="UP000434554"/>
    </source>
</evidence>
<proteinExistence type="predicted"/>
<dbReference type="InterPro" id="IPR051796">
    <property type="entry name" value="ISF_SsuE-like"/>
</dbReference>
<evidence type="ECO:0000256" key="1">
    <source>
        <dbReference type="ARBA" id="ARBA00022630"/>
    </source>
</evidence>
<dbReference type="EMBL" id="WBKH01000003">
    <property type="protein sequence ID" value="KAB1479199.1"/>
    <property type="molecule type" value="Genomic_DNA"/>
</dbReference>
<evidence type="ECO:0000256" key="2">
    <source>
        <dbReference type="ARBA" id="ARBA00022643"/>
    </source>
</evidence>
<organism evidence="4 5">
    <name type="scientific">Veillonella seminalis</name>
    <dbReference type="NCBI Taxonomy" id="1502943"/>
    <lineage>
        <taxon>Bacteria</taxon>
        <taxon>Bacillati</taxon>
        <taxon>Bacillota</taxon>
        <taxon>Negativicutes</taxon>
        <taxon>Veillonellales</taxon>
        <taxon>Veillonellaceae</taxon>
        <taxon>Veillonella</taxon>
    </lineage>
</organism>
<dbReference type="GeneID" id="83055558"/>
<dbReference type="SUPFAM" id="SSF52218">
    <property type="entry name" value="Flavoproteins"/>
    <property type="match status" value="1"/>
</dbReference>
<dbReference type="PANTHER" id="PTHR43278:SF4">
    <property type="entry name" value="NAD(P)H-DEPENDENT FMN-CONTAINING OXIDOREDUCTASE YWQN-RELATED"/>
    <property type="match status" value="1"/>
</dbReference>
<keyword evidence="2" id="KW-0288">FMN</keyword>